<dbReference type="InterPro" id="IPR050706">
    <property type="entry name" value="Cyclic-di-GMP_PDE-like"/>
</dbReference>
<dbReference type="SMART" id="SM00052">
    <property type="entry name" value="EAL"/>
    <property type="match status" value="1"/>
</dbReference>
<dbReference type="PROSITE" id="PS50883">
    <property type="entry name" value="EAL"/>
    <property type="match status" value="1"/>
</dbReference>
<dbReference type="Gene3D" id="3.20.20.450">
    <property type="entry name" value="EAL domain"/>
    <property type="match status" value="1"/>
</dbReference>
<dbReference type="PANTHER" id="PTHR33121:SF70">
    <property type="entry name" value="SIGNALING PROTEIN YKOW"/>
    <property type="match status" value="1"/>
</dbReference>
<dbReference type="InterPro" id="IPR029787">
    <property type="entry name" value="Nucleotide_cyclase"/>
</dbReference>
<dbReference type="CDD" id="cd01949">
    <property type="entry name" value="GGDEF"/>
    <property type="match status" value="1"/>
</dbReference>
<dbReference type="InterPro" id="IPR043128">
    <property type="entry name" value="Rev_trsase/Diguanyl_cyclase"/>
</dbReference>
<keyword evidence="4" id="KW-1185">Reference proteome</keyword>
<proteinExistence type="predicted"/>
<dbReference type="PANTHER" id="PTHR33121">
    <property type="entry name" value="CYCLIC DI-GMP PHOSPHODIESTERASE PDEF"/>
    <property type="match status" value="1"/>
</dbReference>
<dbReference type="EMBL" id="VUNM01000018">
    <property type="protein sequence ID" value="MST89525.1"/>
    <property type="molecule type" value="Genomic_DNA"/>
</dbReference>
<dbReference type="SMART" id="SM00267">
    <property type="entry name" value="GGDEF"/>
    <property type="match status" value="2"/>
</dbReference>
<evidence type="ECO:0000259" key="2">
    <source>
        <dbReference type="PROSITE" id="PS50887"/>
    </source>
</evidence>
<dbReference type="NCBIfam" id="TIGR00254">
    <property type="entry name" value="GGDEF"/>
    <property type="match status" value="1"/>
</dbReference>
<dbReference type="InterPro" id="IPR035919">
    <property type="entry name" value="EAL_sf"/>
</dbReference>
<evidence type="ECO:0000313" key="3">
    <source>
        <dbReference type="EMBL" id="MST89525.1"/>
    </source>
</evidence>
<dbReference type="CDD" id="cd01948">
    <property type="entry name" value="EAL"/>
    <property type="match status" value="1"/>
</dbReference>
<protein>
    <submittedName>
        <fullName evidence="3">EAL domain-containing protein</fullName>
    </submittedName>
</protein>
<dbReference type="Gene3D" id="3.30.70.270">
    <property type="match status" value="2"/>
</dbReference>
<dbReference type="Proteomes" id="UP000442619">
    <property type="component" value="Unassembled WGS sequence"/>
</dbReference>
<dbReference type="PROSITE" id="PS50887">
    <property type="entry name" value="GGDEF"/>
    <property type="match status" value="2"/>
</dbReference>
<gene>
    <name evidence="3" type="ORF">FYJ79_08065</name>
</gene>
<evidence type="ECO:0000313" key="4">
    <source>
        <dbReference type="Proteomes" id="UP000442619"/>
    </source>
</evidence>
<organism evidence="3 4">
    <name type="scientific">Sharpea porci</name>
    <dbReference type="NCBI Taxonomy" id="2652286"/>
    <lineage>
        <taxon>Bacteria</taxon>
        <taxon>Bacillati</taxon>
        <taxon>Bacillota</taxon>
        <taxon>Erysipelotrichia</taxon>
        <taxon>Erysipelotrichales</taxon>
        <taxon>Coprobacillaceae</taxon>
        <taxon>Sharpea</taxon>
    </lineage>
</organism>
<dbReference type="InterPro" id="IPR000160">
    <property type="entry name" value="GGDEF_dom"/>
</dbReference>
<dbReference type="Pfam" id="PF00563">
    <property type="entry name" value="EAL"/>
    <property type="match status" value="1"/>
</dbReference>
<dbReference type="GO" id="GO:0071111">
    <property type="term" value="F:cyclic-guanylate-specific phosphodiesterase activity"/>
    <property type="evidence" value="ECO:0007669"/>
    <property type="project" value="InterPro"/>
</dbReference>
<reference evidence="3 4" key="1">
    <citation type="submission" date="2019-08" db="EMBL/GenBank/DDBJ databases">
        <title>In-depth cultivation of the pig gut microbiome towards novel bacterial diversity and tailored functional studies.</title>
        <authorList>
            <person name="Wylensek D."/>
            <person name="Hitch T.C.A."/>
            <person name="Clavel T."/>
        </authorList>
    </citation>
    <scope>NUCLEOTIDE SEQUENCE [LARGE SCALE GENOMIC DNA]</scope>
    <source>
        <strain evidence="3 4">CA-Schmier-601-WT-3</strain>
    </source>
</reference>
<dbReference type="InterPro" id="IPR001633">
    <property type="entry name" value="EAL_dom"/>
</dbReference>
<sequence>MDKHVFISMQKESGRCMARFDEPGEGIHMKQDDMNGQEQYKEDFDLIEGGVCFVLADGSERIVFANKKIAALYECDTVEMFMQFCSANYRNLMEEEDYQPLSALGNGHLNHIPISFDYQTKNGHFRRAQGIGTLKDTRFGKAYVLLLFSVEQISSDMRTKDQTGVLGMHDFLKLALKQAEKRVARYDIRSFCPVIFDLTSFKEYNRLYGMHQGNLCIKKIATTITTHFPGALIGHLTADRFVALLPSKDLEVKLEHVCNEVNHYINDDGIRMKVGIYKPTEKDTLDSLRHAFDAAKIACDSIKEDGNRSIAIYCTSMGETIADKSYVLRHFTQAMEKHYIKVYYQPVIRTLTGKLSGFEALARWEDPVKGMIYPDVFIPVLEDAQLINRLDCYVLEQVCQMLRDRIDNGLPIVSVSLNLSAYDFDVSNPLDTIEKMVKRYNIPRTVLHFEITERVMFSNHMSMANTVHAFQQAGYEVWMDDFGSEYSSLNSLHNYHFDVIKIDMGFFSHFDDRSRQIITSVVTMARMLGVKTLAEGVETKEQVSFLKKIGCGRIQGYYYGKPMRYVDTFSFIHGKNFRFETPEEAHLMNIAERVNVVSDSPTALFSFDGSNITLLIENDAYKRELRSTGTQGMAEANKNLGDSGYPFRGRFQRFMIKSFQSKAQETMTYVDNGQYMRVSAKWIAGDESYWIGEAHIYNISNNEEINQAKTLDNTLRDIFQFYEGFYMFERGKKEVTILQSSHPELNQKKIPHKINDFIAFFADNLVYPDDRERFFTFIHPENIERKTKMNGVSQSELFRIKNVDGTYRWEVFEALIIYKSTTKNILLCEREDIWERKSDRDALLPVFCRSFGISGYNAIQPETQAESSLFRTLCEDSPYLFYWEDQKGHILGASKSLQAQERVKDPSEFIGKTEKEIGTHFANDEIKPRHVNIQEELVLSKGRVSELSIERKPWYLEKELAGTLAMINTKKMEDNNEESRLGLIDPDTGLLSFRGAIEAGLLFSDQYRSNKIDYVGVLIDVPAYAEVMQESGENARAILMKFSEAVKNTFTLGWSIARIGLCCFLCFCQRENADRIEEQLSAVSGVLPVLWRQLGIHTNSAMMHAVAYGSEVLSLDEMLQLLIRRMNSAEKEAYGEKPYTEDRIYVSKEILNTLPEHVIISDPKTYELVYLNQSARKDLGIDEKFSLKGCKCYKMLEGFNEPCKDCPNLMLRMDRVFGAKHKSHKKGKNFIVRSFLMTWDKRILKVTIAFDINEYIETMAGNHEFFYNEIRANDAISRGMQEADPEKAIEQTISSISEDMQPERFLIFEERDDNTVSATYEWTMPGVVPLKEELQSISKTELRALYERFISEHLVMIHDMDAFQKEHPDFKLGIHGVHSFISGQLLLQNQTEGFTLVINPSEESFSRGSVIYSTLTDFIAVMVRNRNILLELEKQSMIDQLTGAGNRRALEQRISQWQGDGVLGVISIDLNGLKNTNDTKGHHAGDMMIHETARILMECAGENYVFRTGGDEFIVLTEELEERDIHLLIQHMRDSANINGISMAIGFAWTRGKVTNFDTLLTKADFNMYQDKGHSFRRRRSDE</sequence>
<evidence type="ECO:0000259" key="1">
    <source>
        <dbReference type="PROSITE" id="PS50883"/>
    </source>
</evidence>
<feature type="domain" description="EAL" evidence="1">
    <location>
        <begin position="324"/>
        <end position="576"/>
    </location>
</feature>
<feature type="domain" description="GGDEF" evidence="2">
    <location>
        <begin position="1461"/>
        <end position="1583"/>
    </location>
</feature>
<dbReference type="SUPFAM" id="SSF55073">
    <property type="entry name" value="Nucleotide cyclase"/>
    <property type="match status" value="2"/>
</dbReference>
<feature type="domain" description="GGDEF" evidence="2">
    <location>
        <begin position="189"/>
        <end position="315"/>
    </location>
</feature>
<dbReference type="SUPFAM" id="SSF141868">
    <property type="entry name" value="EAL domain-like"/>
    <property type="match status" value="1"/>
</dbReference>
<accession>A0A844FV72</accession>
<name>A0A844FV72_9FIRM</name>
<dbReference type="Pfam" id="PF00990">
    <property type="entry name" value="GGDEF"/>
    <property type="match status" value="2"/>
</dbReference>
<comment type="caution">
    <text evidence="3">The sequence shown here is derived from an EMBL/GenBank/DDBJ whole genome shotgun (WGS) entry which is preliminary data.</text>
</comment>